<gene>
    <name evidence="2" type="ORF">MM236_07930</name>
</gene>
<dbReference type="Proteomes" id="UP001165488">
    <property type="component" value="Unassembled WGS sequence"/>
</dbReference>
<organism evidence="2 3">
    <name type="scientific">Belliella calami</name>
    <dbReference type="NCBI Taxonomy" id="2923436"/>
    <lineage>
        <taxon>Bacteria</taxon>
        <taxon>Pseudomonadati</taxon>
        <taxon>Bacteroidota</taxon>
        <taxon>Cytophagia</taxon>
        <taxon>Cytophagales</taxon>
        <taxon>Cyclobacteriaceae</taxon>
        <taxon>Belliella</taxon>
    </lineage>
</organism>
<evidence type="ECO:0000313" key="3">
    <source>
        <dbReference type="Proteomes" id="UP001165488"/>
    </source>
</evidence>
<keyword evidence="1" id="KW-0732">Signal</keyword>
<name>A0ABS9UNS1_9BACT</name>
<comment type="caution">
    <text evidence="2">The sequence shown here is derived from an EMBL/GenBank/DDBJ whole genome shotgun (WGS) entry which is preliminary data.</text>
</comment>
<feature type="signal peptide" evidence="1">
    <location>
        <begin position="1"/>
        <end position="23"/>
    </location>
</feature>
<evidence type="ECO:0000256" key="1">
    <source>
        <dbReference type="SAM" id="SignalP"/>
    </source>
</evidence>
<proteinExistence type="predicted"/>
<protein>
    <submittedName>
        <fullName evidence="2">Uncharacterized protein</fullName>
    </submittedName>
</protein>
<feature type="chain" id="PRO_5046190925" evidence="1">
    <location>
        <begin position="24"/>
        <end position="62"/>
    </location>
</feature>
<keyword evidence="3" id="KW-1185">Reference proteome</keyword>
<dbReference type="EMBL" id="JAKZGS010000004">
    <property type="protein sequence ID" value="MCH7397913.1"/>
    <property type="molecule type" value="Genomic_DNA"/>
</dbReference>
<evidence type="ECO:0000313" key="2">
    <source>
        <dbReference type="EMBL" id="MCH7397913.1"/>
    </source>
</evidence>
<accession>A0ABS9UNS1</accession>
<dbReference type="RefSeq" id="WP_241274424.1">
    <property type="nucleotide sequence ID" value="NZ_JAKZGS010000004.1"/>
</dbReference>
<sequence>MKKIKMVMAICAFLIASISITQAGDTFIDAGSGDIYVVSTYVDDYACAGSAGDCTRRVSYGY</sequence>
<reference evidence="2" key="1">
    <citation type="submission" date="2022-03" db="EMBL/GenBank/DDBJ databases">
        <title>De novo assembled genomes of Belliella spp. (Cyclobacteriaceae) strains.</title>
        <authorList>
            <person name="Szabo A."/>
            <person name="Korponai K."/>
            <person name="Felfoldi T."/>
        </authorList>
    </citation>
    <scope>NUCLEOTIDE SEQUENCE</scope>
    <source>
        <strain evidence="2">DSM 107340</strain>
    </source>
</reference>